<keyword evidence="3 13" id="KW-0678">Repressor</keyword>
<keyword evidence="10 13" id="KW-0804">Transcription</keyword>
<feature type="active site" description="For autocatalytic cleavage activity" evidence="13">
    <location>
        <position position="175"/>
    </location>
</feature>
<dbReference type="InterPro" id="IPR036388">
    <property type="entry name" value="WH-like_DNA-bd_sf"/>
</dbReference>
<evidence type="ECO:0000256" key="3">
    <source>
        <dbReference type="ARBA" id="ARBA00022491"/>
    </source>
</evidence>
<dbReference type="CDD" id="cd06529">
    <property type="entry name" value="S24_LexA-like"/>
    <property type="match status" value="1"/>
</dbReference>
<dbReference type="Pfam" id="PF01726">
    <property type="entry name" value="LexA_DNA_bind"/>
    <property type="match status" value="1"/>
</dbReference>
<dbReference type="Proteomes" id="UP000322976">
    <property type="component" value="Unassembled WGS sequence"/>
</dbReference>
<dbReference type="FunFam" id="2.10.109.10:FF:000001">
    <property type="entry name" value="LexA repressor"/>
    <property type="match status" value="1"/>
</dbReference>
<keyword evidence="4 13" id="KW-0235">DNA replication</keyword>
<feature type="site" description="Cleavage; by autolysis" evidence="13">
    <location>
        <begin position="99"/>
        <end position="100"/>
    </location>
</feature>
<dbReference type="GO" id="GO:0006508">
    <property type="term" value="P:proteolysis"/>
    <property type="evidence" value="ECO:0007669"/>
    <property type="project" value="InterPro"/>
</dbReference>
<evidence type="ECO:0000256" key="4">
    <source>
        <dbReference type="ARBA" id="ARBA00022705"/>
    </source>
</evidence>
<keyword evidence="11 13" id="KW-0234">DNA repair</keyword>
<comment type="caution">
    <text evidence="17">The sequence shown here is derived from an EMBL/GenBank/DDBJ whole genome shotgun (WGS) entry which is preliminary data.</text>
</comment>
<keyword evidence="18" id="KW-1185">Reference proteome</keyword>
<dbReference type="RefSeq" id="WP_149546177.1">
    <property type="nucleotide sequence ID" value="NZ_VTPS01000023.1"/>
</dbReference>
<evidence type="ECO:0000256" key="13">
    <source>
        <dbReference type="HAMAP-Rule" id="MF_00015"/>
    </source>
</evidence>
<dbReference type="AlphaFoldDB" id="A0A5D8Q8T7"/>
<dbReference type="InterPro" id="IPR036286">
    <property type="entry name" value="LexA/Signal_pep-like_sf"/>
</dbReference>
<keyword evidence="8 13" id="KW-0805">Transcription regulation</keyword>
<evidence type="ECO:0000256" key="7">
    <source>
        <dbReference type="ARBA" id="ARBA00022813"/>
    </source>
</evidence>
<evidence type="ECO:0000256" key="9">
    <source>
        <dbReference type="ARBA" id="ARBA00023125"/>
    </source>
</evidence>
<feature type="DNA-binding region" description="H-T-H motif" evidence="13">
    <location>
        <begin position="36"/>
        <end position="56"/>
    </location>
</feature>
<dbReference type="Pfam" id="PF00717">
    <property type="entry name" value="Peptidase_S24"/>
    <property type="match status" value="1"/>
</dbReference>
<accession>A0A5D8Q8T7</accession>
<evidence type="ECO:0000256" key="14">
    <source>
        <dbReference type="RuleBase" id="RU003991"/>
    </source>
</evidence>
<comment type="similarity">
    <text evidence="1 13 14">Belongs to the peptidase S24 family.</text>
</comment>
<evidence type="ECO:0000256" key="2">
    <source>
        <dbReference type="ARBA" id="ARBA00011738"/>
    </source>
</evidence>
<feature type="domain" description="LexA repressor DNA-binding" evidence="16">
    <location>
        <begin position="10"/>
        <end position="73"/>
    </location>
</feature>
<dbReference type="GO" id="GO:0006260">
    <property type="term" value="P:DNA replication"/>
    <property type="evidence" value="ECO:0007669"/>
    <property type="project" value="UniProtKB-UniRule"/>
</dbReference>
<dbReference type="EC" id="3.4.21.88" evidence="13"/>
<dbReference type="InterPro" id="IPR006200">
    <property type="entry name" value="LexA"/>
</dbReference>
<dbReference type="InterPro" id="IPR006197">
    <property type="entry name" value="Peptidase_S24_LexA"/>
</dbReference>
<dbReference type="SUPFAM" id="SSF51306">
    <property type="entry name" value="LexA/Signal peptidase"/>
    <property type="match status" value="1"/>
</dbReference>
<evidence type="ECO:0000256" key="8">
    <source>
        <dbReference type="ARBA" id="ARBA00023015"/>
    </source>
</evidence>
<dbReference type="InterPro" id="IPR006199">
    <property type="entry name" value="LexA_DNA-bd_dom"/>
</dbReference>
<keyword evidence="9 13" id="KW-0238">DNA-binding</keyword>
<keyword evidence="6 13" id="KW-0378">Hydrolase</keyword>
<dbReference type="EMBL" id="VTPS01000023">
    <property type="protein sequence ID" value="TZE80797.1"/>
    <property type="molecule type" value="Genomic_DNA"/>
</dbReference>
<evidence type="ECO:0000256" key="11">
    <source>
        <dbReference type="ARBA" id="ARBA00023204"/>
    </source>
</evidence>
<gene>
    <name evidence="13 17" type="primary">lexA</name>
    <name evidence="17" type="ORF">FWJ32_11865</name>
</gene>
<dbReference type="FunFam" id="1.10.10.10:FF:000009">
    <property type="entry name" value="LexA repressor"/>
    <property type="match status" value="1"/>
</dbReference>
<evidence type="ECO:0000256" key="12">
    <source>
        <dbReference type="ARBA" id="ARBA00023236"/>
    </source>
</evidence>
<dbReference type="PANTHER" id="PTHR33516">
    <property type="entry name" value="LEXA REPRESSOR"/>
    <property type="match status" value="1"/>
</dbReference>
<sequence length="217" mass="24645">MAKRVSKASKQLSEPQERILEYIKETMKVKGYPPSVRDVCNALGFNSTATVYEHFKSLEKKGYIRRDPSKPRAIEVIDSKISFVSREIIEVPIIGKVTAGKPILAVENIEEYFPLPLDFIQGDSKDEKFFMLRVRGDSMVNVGILNGDYVIVREQSFAFNGDIIVALVDDSATIKRYYKEKGHIRLQPENPFMDALIFEKESDVNILGKVIGAIRRI</sequence>
<feature type="domain" description="Peptidase S24/S26A/S26B/S26C" evidence="15">
    <location>
        <begin position="92"/>
        <end position="211"/>
    </location>
</feature>
<reference evidence="17 18" key="1">
    <citation type="submission" date="2019-08" db="EMBL/GenBank/DDBJ databases">
        <title>Calorimonas adulescens gen. nov., sp. nov., an anaerobic thermophilic bacterium from Sakhalin hot spring.</title>
        <authorList>
            <person name="Khomyakova M.A."/>
            <person name="Merkel A.Y."/>
            <person name="Novikov A."/>
            <person name="Bonch-Osmolovskaya E.A."/>
            <person name="Slobodkin A.I."/>
        </authorList>
    </citation>
    <scope>NUCLEOTIDE SEQUENCE [LARGE SCALE GENOMIC DNA]</scope>
    <source>
        <strain evidence="17 18">A05MB</strain>
    </source>
</reference>
<keyword evidence="12 13" id="KW-0742">SOS response</keyword>
<dbReference type="HAMAP" id="MF_00015">
    <property type="entry name" value="LexA"/>
    <property type="match status" value="1"/>
</dbReference>
<evidence type="ECO:0000256" key="1">
    <source>
        <dbReference type="ARBA" id="ARBA00007484"/>
    </source>
</evidence>
<keyword evidence="5 13" id="KW-0227">DNA damage</keyword>
<evidence type="ECO:0000256" key="10">
    <source>
        <dbReference type="ARBA" id="ARBA00023163"/>
    </source>
</evidence>
<keyword evidence="7 13" id="KW-0068">Autocatalytic cleavage</keyword>
<comment type="subunit">
    <text evidence="2 13">Homodimer.</text>
</comment>
<dbReference type="Gene3D" id="2.10.109.10">
    <property type="entry name" value="Umud Fragment, subunit A"/>
    <property type="match status" value="1"/>
</dbReference>
<evidence type="ECO:0000259" key="16">
    <source>
        <dbReference type="Pfam" id="PF01726"/>
    </source>
</evidence>
<dbReference type="GO" id="GO:0045892">
    <property type="term" value="P:negative regulation of DNA-templated transcription"/>
    <property type="evidence" value="ECO:0007669"/>
    <property type="project" value="UniProtKB-UniRule"/>
</dbReference>
<dbReference type="SUPFAM" id="SSF46785">
    <property type="entry name" value="Winged helix' DNA-binding domain"/>
    <property type="match status" value="1"/>
</dbReference>
<evidence type="ECO:0000256" key="5">
    <source>
        <dbReference type="ARBA" id="ARBA00022763"/>
    </source>
</evidence>
<protein>
    <recommendedName>
        <fullName evidence="13">LexA repressor</fullName>
        <ecNumber evidence="13">3.4.21.88</ecNumber>
    </recommendedName>
</protein>
<dbReference type="InterPro" id="IPR036390">
    <property type="entry name" value="WH_DNA-bd_sf"/>
</dbReference>
<proteinExistence type="inferred from homology"/>
<dbReference type="Gene3D" id="1.10.10.10">
    <property type="entry name" value="Winged helix-like DNA-binding domain superfamily/Winged helix DNA-binding domain"/>
    <property type="match status" value="1"/>
</dbReference>
<dbReference type="GO" id="GO:0009432">
    <property type="term" value="P:SOS response"/>
    <property type="evidence" value="ECO:0007669"/>
    <property type="project" value="UniProtKB-UniRule"/>
</dbReference>
<dbReference type="GO" id="GO:0004252">
    <property type="term" value="F:serine-type endopeptidase activity"/>
    <property type="evidence" value="ECO:0007669"/>
    <property type="project" value="UniProtKB-UniRule"/>
</dbReference>
<evidence type="ECO:0000256" key="6">
    <source>
        <dbReference type="ARBA" id="ARBA00022801"/>
    </source>
</evidence>
<dbReference type="InterPro" id="IPR015927">
    <property type="entry name" value="Peptidase_S24_S26A/B/C"/>
</dbReference>
<dbReference type="PRINTS" id="PR00726">
    <property type="entry name" value="LEXASERPTASE"/>
</dbReference>
<feature type="active site" description="For autocatalytic cleavage activity" evidence="13">
    <location>
        <position position="138"/>
    </location>
</feature>
<comment type="function">
    <text evidence="13">Represses a number of genes involved in the response to DNA damage (SOS response), including recA and lexA. In the presence of single-stranded DNA, RecA interacts with LexA causing an autocatalytic cleavage which disrupts the DNA-binding part of LexA, leading to derepression of the SOS regulon and eventually DNA repair.</text>
</comment>
<comment type="catalytic activity">
    <reaction evidence="13">
        <text>Hydrolysis of Ala-|-Gly bond in repressor LexA.</text>
        <dbReference type="EC" id="3.4.21.88"/>
    </reaction>
</comment>
<dbReference type="InterPro" id="IPR039418">
    <property type="entry name" value="LexA-like"/>
</dbReference>
<organism evidence="17 18">
    <name type="scientific">Calorimonas adulescens</name>
    <dbReference type="NCBI Taxonomy" id="2606906"/>
    <lineage>
        <taxon>Bacteria</taxon>
        <taxon>Bacillati</taxon>
        <taxon>Bacillota</taxon>
        <taxon>Clostridia</taxon>
        <taxon>Thermoanaerobacterales</taxon>
        <taxon>Thermoanaerobacteraceae</taxon>
        <taxon>Calorimonas</taxon>
    </lineage>
</organism>
<name>A0A5D8Q8T7_9THEO</name>
<evidence type="ECO:0000313" key="17">
    <source>
        <dbReference type="EMBL" id="TZE80797.1"/>
    </source>
</evidence>
<evidence type="ECO:0000259" key="15">
    <source>
        <dbReference type="Pfam" id="PF00717"/>
    </source>
</evidence>
<dbReference type="NCBIfam" id="TIGR00498">
    <property type="entry name" value="lexA"/>
    <property type="match status" value="1"/>
</dbReference>
<dbReference type="InterPro" id="IPR050077">
    <property type="entry name" value="LexA_repressor"/>
</dbReference>
<dbReference type="PANTHER" id="PTHR33516:SF2">
    <property type="entry name" value="LEXA REPRESSOR-RELATED"/>
    <property type="match status" value="1"/>
</dbReference>
<evidence type="ECO:0000313" key="18">
    <source>
        <dbReference type="Proteomes" id="UP000322976"/>
    </source>
</evidence>
<dbReference type="GO" id="GO:0006281">
    <property type="term" value="P:DNA repair"/>
    <property type="evidence" value="ECO:0007669"/>
    <property type="project" value="UniProtKB-UniRule"/>
</dbReference>
<dbReference type="GO" id="GO:0003677">
    <property type="term" value="F:DNA binding"/>
    <property type="evidence" value="ECO:0007669"/>
    <property type="project" value="UniProtKB-UniRule"/>
</dbReference>